<dbReference type="InterPro" id="IPR036291">
    <property type="entry name" value="NAD(P)-bd_dom_sf"/>
</dbReference>
<dbReference type="EMBL" id="FNZK01000021">
    <property type="protein sequence ID" value="SEJ87770.1"/>
    <property type="molecule type" value="Genomic_DNA"/>
</dbReference>
<dbReference type="AlphaFoldDB" id="A0A1H7CM50"/>
<feature type="domain" description="NAD(P)-binding" evidence="1">
    <location>
        <begin position="12"/>
        <end position="327"/>
    </location>
</feature>
<dbReference type="InterPro" id="IPR013445">
    <property type="entry name" value="CDP_4_6_deHydtase"/>
</dbReference>
<reference evidence="2 3" key="1">
    <citation type="submission" date="2016-10" db="EMBL/GenBank/DDBJ databases">
        <authorList>
            <person name="de Groot N.N."/>
        </authorList>
    </citation>
    <scope>NUCLEOTIDE SEQUENCE [LARGE SCALE GENOMIC DNA]</scope>
    <source>
        <strain evidence="2 3">DSM 2179</strain>
    </source>
</reference>
<dbReference type="PANTHER" id="PTHR43000">
    <property type="entry name" value="DTDP-D-GLUCOSE 4,6-DEHYDRATASE-RELATED"/>
    <property type="match status" value="1"/>
</dbReference>
<dbReference type="InterPro" id="IPR016040">
    <property type="entry name" value="NAD(P)-bd_dom"/>
</dbReference>
<keyword evidence="3" id="KW-1185">Reference proteome</keyword>
<evidence type="ECO:0000313" key="3">
    <source>
        <dbReference type="Proteomes" id="UP000199662"/>
    </source>
</evidence>
<dbReference type="Pfam" id="PF16363">
    <property type="entry name" value="GDP_Man_Dehyd"/>
    <property type="match status" value="1"/>
</dbReference>
<accession>A0A1H7CM50</accession>
<protein>
    <submittedName>
        <fullName evidence="2">CDP-glucose 4,6-dehydratase</fullName>
    </submittedName>
</protein>
<dbReference type="NCBIfam" id="TIGR02622">
    <property type="entry name" value="CDP_4_6_dhtase"/>
    <property type="match status" value="1"/>
</dbReference>
<dbReference type="SUPFAM" id="SSF51735">
    <property type="entry name" value="NAD(P)-binding Rossmann-fold domains"/>
    <property type="match status" value="1"/>
</dbReference>
<dbReference type="Proteomes" id="UP000199662">
    <property type="component" value="Unassembled WGS sequence"/>
</dbReference>
<proteinExistence type="predicted"/>
<dbReference type="RefSeq" id="WP_091834558.1">
    <property type="nucleotide sequence ID" value="NZ_FNZK01000021.1"/>
</dbReference>
<organism evidence="2 3">
    <name type="scientific">Propionispira arboris</name>
    <dbReference type="NCBI Taxonomy" id="84035"/>
    <lineage>
        <taxon>Bacteria</taxon>
        <taxon>Bacillati</taxon>
        <taxon>Bacillota</taxon>
        <taxon>Negativicutes</taxon>
        <taxon>Selenomonadales</taxon>
        <taxon>Selenomonadaceae</taxon>
        <taxon>Propionispira</taxon>
    </lineage>
</organism>
<evidence type="ECO:0000259" key="1">
    <source>
        <dbReference type="Pfam" id="PF16363"/>
    </source>
</evidence>
<evidence type="ECO:0000313" key="2">
    <source>
        <dbReference type="EMBL" id="SEJ87770.1"/>
    </source>
</evidence>
<dbReference type="STRING" id="84035.SAMN05660742_12138"/>
<sequence>MNKTFWQGKKVFVTGHTGFKGAWLCLLLKYLGAEITGYSLKPPTVPSLFEISHIRTSLHSIEGDIRDLPSLQRALLLTKPEIVIHMAAQSLVRVSYKTPVETYATNVMGTVNLLEAVRHTDGVRAVLNVTTDKCYENKEWLWGYREDDSMGGYDPYSNSKACSELVTAAYRNSFFSSSDYKKSGIAIATARAGNVIGGGDWAKDRLIPDCLHNLLEKRCIVLRNPNAVRPWQHVLEPLNGYLSLAEKLYTEGIDYAEGWNFGPNEVDIRNVEWIVKKLCELWGGAADYQLEDEKQPHEAAFLKLDCSKAYARLNWRSRWHIEDGLEKIVDWVKAYKNGENMERVCIKQIMEYESAKKWE</sequence>
<dbReference type="Gene3D" id="3.90.25.10">
    <property type="entry name" value="UDP-galactose 4-epimerase, domain 1"/>
    <property type="match status" value="1"/>
</dbReference>
<name>A0A1H7CM50_9FIRM</name>
<dbReference type="CDD" id="cd05252">
    <property type="entry name" value="CDP_GD_SDR_e"/>
    <property type="match status" value="1"/>
</dbReference>
<dbReference type="Gene3D" id="3.40.50.720">
    <property type="entry name" value="NAD(P)-binding Rossmann-like Domain"/>
    <property type="match status" value="1"/>
</dbReference>
<gene>
    <name evidence="2" type="ORF">SAMN05660742_12138</name>
</gene>